<feature type="transmembrane region" description="Helical" evidence="6">
    <location>
        <begin position="58"/>
        <end position="76"/>
    </location>
</feature>
<evidence type="ECO:0000256" key="6">
    <source>
        <dbReference type="SAM" id="Phobius"/>
    </source>
</evidence>
<sequence length="538" mass="57420">MQSRAIEGIAMPKQSFLQGAVVMAAAGVATKAMAMTIQIVIARQLGAQGFGLFQTINPLFFFLLTISTFALPPALSKVIAENLALGRYGKARRAWRIANVTVLILSTSVCIAALAIAPDIGRHWLDARAIPAFIGAMFRIPVVCLSSVMAGYYMGIQNQTPPAAAWVVETAVRTAATIPLVIWLNHYGIAYGALGIMMGAGLGETAGYLFMLWKYIRRDRHALTPRDGRLPSSTVGKADGVVRDLAAVAAPTTMTNVIGIVAFAAEPAVMYAAFAASGIAKTSATTLYGAFAMAIELLFLPTVLSSAISSVVIPAVSEAAALRDERLVTRRLNQAVQATAFIAFPAMMFFMLAGHDAALTIYRDHLAGELLAYLAPTCAFLYVLDPLSAVLQGLNKAAVSTFISVVTSSIRIAGIYYFVAIAHDGIYGVATAVAISGIVSCMLSILCVRRYVTLWINFTNIGKMLIAAAAASIPIHEIQHAFRFATPWLQVACSGIVGILVYFIVAVYLRIARPEQIVKIPFIGPLLAYAMGRMPFLT</sequence>
<dbReference type="PANTHER" id="PTHR30250:SF24">
    <property type="entry name" value="STAGE V SPORULATION PROTEIN B"/>
    <property type="match status" value="1"/>
</dbReference>
<feature type="transmembrane region" description="Helical" evidence="6">
    <location>
        <begin position="164"/>
        <end position="183"/>
    </location>
</feature>
<feature type="transmembrane region" description="Helical" evidence="6">
    <location>
        <begin position="335"/>
        <end position="354"/>
    </location>
</feature>
<feature type="transmembrane region" description="Helical" evidence="6">
    <location>
        <begin position="366"/>
        <end position="385"/>
    </location>
</feature>
<feature type="transmembrane region" description="Helical" evidence="6">
    <location>
        <begin position="455"/>
        <end position="476"/>
    </location>
</feature>
<dbReference type="PANTHER" id="PTHR30250">
    <property type="entry name" value="PST FAMILY PREDICTED COLANIC ACID TRANSPORTER"/>
    <property type="match status" value="1"/>
</dbReference>
<feature type="transmembrane region" description="Helical" evidence="6">
    <location>
        <begin position="97"/>
        <end position="117"/>
    </location>
</feature>
<dbReference type="STRING" id="89784.SAMN04489725_104151"/>
<evidence type="ECO:0000256" key="1">
    <source>
        <dbReference type="ARBA" id="ARBA00004651"/>
    </source>
</evidence>
<evidence type="ECO:0000313" key="8">
    <source>
        <dbReference type="Proteomes" id="UP000182589"/>
    </source>
</evidence>
<keyword evidence="5 6" id="KW-0472">Membrane</keyword>
<evidence type="ECO:0000256" key="5">
    <source>
        <dbReference type="ARBA" id="ARBA00023136"/>
    </source>
</evidence>
<name>A0A1H2SN13_9BACL</name>
<dbReference type="GO" id="GO:0005886">
    <property type="term" value="C:plasma membrane"/>
    <property type="evidence" value="ECO:0007669"/>
    <property type="project" value="UniProtKB-SubCell"/>
</dbReference>
<reference evidence="8" key="1">
    <citation type="submission" date="2016-10" db="EMBL/GenBank/DDBJ databases">
        <authorList>
            <person name="Varghese N."/>
        </authorList>
    </citation>
    <scope>NUCLEOTIDE SEQUENCE [LARGE SCALE GENOMIC DNA]</scope>
    <source>
        <strain evidence="8">DSM 12489</strain>
    </source>
</reference>
<keyword evidence="2" id="KW-1003">Cell membrane</keyword>
<dbReference type="Pfam" id="PF01943">
    <property type="entry name" value="Polysacc_synt"/>
    <property type="match status" value="1"/>
</dbReference>
<dbReference type="InterPro" id="IPR024923">
    <property type="entry name" value="PG_synth_SpoVB"/>
</dbReference>
<feature type="transmembrane region" description="Helical" evidence="6">
    <location>
        <begin position="488"/>
        <end position="509"/>
    </location>
</feature>
<evidence type="ECO:0000256" key="3">
    <source>
        <dbReference type="ARBA" id="ARBA00022692"/>
    </source>
</evidence>
<feature type="transmembrane region" description="Helical" evidence="6">
    <location>
        <begin position="397"/>
        <end position="419"/>
    </location>
</feature>
<dbReference type="EMBL" id="FNOJ01000004">
    <property type="protein sequence ID" value="SDW32978.1"/>
    <property type="molecule type" value="Genomic_DNA"/>
</dbReference>
<feature type="transmembrane region" description="Helical" evidence="6">
    <location>
        <begin position="425"/>
        <end position="448"/>
    </location>
</feature>
<keyword evidence="3 6" id="KW-0812">Transmembrane</keyword>
<evidence type="ECO:0000256" key="2">
    <source>
        <dbReference type="ARBA" id="ARBA00022475"/>
    </source>
</evidence>
<evidence type="ECO:0000313" key="7">
    <source>
        <dbReference type="EMBL" id="SDW32978.1"/>
    </source>
</evidence>
<dbReference type="InterPro" id="IPR002797">
    <property type="entry name" value="Polysacc_synth"/>
</dbReference>
<keyword evidence="8" id="KW-1185">Reference proteome</keyword>
<feature type="transmembrane region" description="Helical" evidence="6">
    <location>
        <begin position="189"/>
        <end position="213"/>
    </location>
</feature>
<dbReference type="PIRSF" id="PIRSF038958">
    <property type="entry name" value="PG_synth_SpoVB"/>
    <property type="match status" value="1"/>
</dbReference>
<dbReference type="AlphaFoldDB" id="A0A1H2SN13"/>
<feature type="transmembrane region" description="Helical" evidence="6">
    <location>
        <begin position="129"/>
        <end position="152"/>
    </location>
</feature>
<keyword evidence="4 6" id="KW-1133">Transmembrane helix</keyword>
<protein>
    <submittedName>
        <fullName evidence="7">Stage V sporulation protein B</fullName>
    </submittedName>
</protein>
<dbReference type="Proteomes" id="UP000182589">
    <property type="component" value="Unassembled WGS sequence"/>
</dbReference>
<dbReference type="InterPro" id="IPR050833">
    <property type="entry name" value="Poly_Biosynth_Transport"/>
</dbReference>
<feature type="transmembrane region" description="Helical" evidence="6">
    <location>
        <begin position="286"/>
        <end position="314"/>
    </location>
</feature>
<organism evidence="7 8">
    <name type="scientific">Alicyclobacillus hesperidum</name>
    <dbReference type="NCBI Taxonomy" id="89784"/>
    <lineage>
        <taxon>Bacteria</taxon>
        <taxon>Bacillati</taxon>
        <taxon>Bacillota</taxon>
        <taxon>Bacilli</taxon>
        <taxon>Bacillales</taxon>
        <taxon>Alicyclobacillaceae</taxon>
        <taxon>Alicyclobacillus</taxon>
    </lineage>
</organism>
<comment type="subcellular location">
    <subcellularLocation>
        <location evidence="1">Cell membrane</location>
        <topology evidence="1">Multi-pass membrane protein</topology>
    </subcellularLocation>
</comment>
<gene>
    <name evidence="7" type="ORF">SAMN04489725_104151</name>
</gene>
<proteinExistence type="predicted"/>
<feature type="transmembrane region" description="Helical" evidence="6">
    <location>
        <begin position="257"/>
        <end position="280"/>
    </location>
</feature>
<evidence type="ECO:0000256" key="4">
    <source>
        <dbReference type="ARBA" id="ARBA00022989"/>
    </source>
</evidence>
<accession>A0A1H2SN13</accession>